<name>C1GQD7_PARBA</name>
<dbReference type="STRING" id="502779.C1GQD7"/>
<dbReference type="VEuPathDB" id="FungiDB:PAAG_00732"/>
<feature type="compositionally biased region" description="Polar residues" evidence="7">
    <location>
        <begin position="37"/>
        <end position="55"/>
    </location>
</feature>
<feature type="transmembrane region" description="Helical" evidence="8">
    <location>
        <begin position="293"/>
        <end position="310"/>
    </location>
</feature>
<feature type="region of interest" description="Disordered" evidence="7">
    <location>
        <begin position="93"/>
        <end position="151"/>
    </location>
</feature>
<feature type="compositionally biased region" description="Polar residues" evidence="7">
    <location>
        <begin position="125"/>
        <end position="144"/>
    </location>
</feature>
<evidence type="ECO:0000256" key="4">
    <source>
        <dbReference type="ARBA" id="ARBA00022824"/>
    </source>
</evidence>
<evidence type="ECO:0000313" key="9">
    <source>
        <dbReference type="EMBL" id="EEH37811.1"/>
    </source>
</evidence>
<feature type="transmembrane region" description="Helical" evidence="8">
    <location>
        <begin position="317"/>
        <end position="339"/>
    </location>
</feature>
<evidence type="ECO:0000313" key="10">
    <source>
        <dbReference type="Proteomes" id="UP000002059"/>
    </source>
</evidence>
<feature type="transmembrane region" description="Helical" evidence="8">
    <location>
        <begin position="359"/>
        <end position="379"/>
    </location>
</feature>
<dbReference type="KEGG" id="pbl:PAAG_00732"/>
<proteinExistence type="inferred from homology"/>
<reference evidence="9 10" key="1">
    <citation type="journal article" date="2011" name="PLoS Genet.">
        <title>Comparative genomic analysis of human fungal pathogens causing paracoccidioidomycosis.</title>
        <authorList>
            <person name="Desjardins C.A."/>
            <person name="Champion M.D."/>
            <person name="Holder J.W."/>
            <person name="Muszewska A."/>
            <person name="Goldberg J."/>
            <person name="Bailao A.M."/>
            <person name="Brigido M.M."/>
            <person name="Ferreira M.E."/>
            <person name="Garcia A.M."/>
            <person name="Grynberg M."/>
            <person name="Gujja S."/>
            <person name="Heiman D.I."/>
            <person name="Henn M.R."/>
            <person name="Kodira C.D."/>
            <person name="Leon-Narvaez H."/>
            <person name="Longo L.V."/>
            <person name="Ma L.J."/>
            <person name="Malavazi I."/>
            <person name="Matsuo A.L."/>
            <person name="Morais F.V."/>
            <person name="Pereira M."/>
            <person name="Rodriguez-Brito S."/>
            <person name="Sakthikumar S."/>
            <person name="Salem-Izacc S.M."/>
            <person name="Sykes S.M."/>
            <person name="Teixeira M.M."/>
            <person name="Vallejo M.C."/>
            <person name="Walter M.E."/>
            <person name="Yandava C."/>
            <person name="Young S."/>
            <person name="Zeng Q."/>
            <person name="Zucker J."/>
            <person name="Felipe M.S."/>
            <person name="Goldman G.H."/>
            <person name="Haas B.J."/>
            <person name="McEwen J.G."/>
            <person name="Nino-Vega G."/>
            <person name="Puccia R."/>
            <person name="San-Blas G."/>
            <person name="Soares C.M."/>
            <person name="Birren B.W."/>
            <person name="Cuomo C.A."/>
        </authorList>
    </citation>
    <scope>NUCLEOTIDE SEQUENCE [LARGE SCALE GENOMIC DNA]</scope>
    <source>
        <strain evidence="10">ATCC MYA-826 / Pb01</strain>
    </source>
</reference>
<dbReference type="HOGENOM" id="CLU_039316_1_0_1"/>
<dbReference type="GO" id="GO:0016126">
    <property type="term" value="P:sterol biosynthetic process"/>
    <property type="evidence" value="ECO:0007669"/>
    <property type="project" value="TreeGrafter"/>
</dbReference>
<evidence type="ECO:0000256" key="3">
    <source>
        <dbReference type="ARBA" id="ARBA00022692"/>
    </source>
</evidence>
<dbReference type="PANTHER" id="PTHR15301:SF3">
    <property type="entry name" value="PROTEIN NSG1-RELATED"/>
    <property type="match status" value="1"/>
</dbReference>
<evidence type="ECO:0000256" key="5">
    <source>
        <dbReference type="ARBA" id="ARBA00022989"/>
    </source>
</evidence>
<keyword evidence="3 8" id="KW-0812">Transmembrane</keyword>
<accession>C1GQD7</accession>
<sequence>MDPEPRPLRSRTRKPFELPTSESSEPATPITEECIQPSYSNNPTLDNPETSSKDLLTAPSRTHSILNLTSSTLLGIYSPTAFSDGPLRDDISLSATSATPWGTGAQTPSSPRSPAASSAAATSSKLGNGTNGITGTHSRTSSSHAHQRPALHVPRRHGFRSLYLPLLLRAVLLFAFGVAYGTLIMHLHDNHRLTPMRMENITDHGSWVYMVFWGLAGVALGGLLPWFDGVWEEFVGGECGGGILKESDNGNLNAQGDDDKQLKVADWNSVVRSTGAFVGIAFAIRKLPWQSTLQVSLTLALVNPFLWYLIDRSKPGFMLSTAVGLVGMVALLGINSDVVPAPGVPVGASGMQVASQESIAVGTWIASVLFCSCVCFGNIGRRLAVGWGG</sequence>
<dbReference type="PANTHER" id="PTHR15301">
    <property type="entry name" value="INSULIN-INDUCED GENE 1"/>
    <property type="match status" value="1"/>
</dbReference>
<keyword evidence="6 8" id="KW-0472">Membrane</keyword>
<keyword evidence="5 8" id="KW-1133">Transmembrane helix</keyword>
<evidence type="ECO:0000256" key="7">
    <source>
        <dbReference type="SAM" id="MobiDB-lite"/>
    </source>
</evidence>
<dbReference type="GO" id="GO:0005789">
    <property type="term" value="C:endoplasmic reticulum membrane"/>
    <property type="evidence" value="ECO:0007669"/>
    <property type="project" value="UniProtKB-SubCell"/>
</dbReference>
<dbReference type="GeneID" id="9100450"/>
<comment type="similarity">
    <text evidence="2">Belongs to the INSIG family.</text>
</comment>
<feature type="region of interest" description="Disordered" evidence="7">
    <location>
        <begin position="1"/>
        <end position="55"/>
    </location>
</feature>
<dbReference type="OMA" id="YGVITVH"/>
<dbReference type="Proteomes" id="UP000002059">
    <property type="component" value="Partially assembled WGS sequence"/>
</dbReference>
<dbReference type="RefSeq" id="XP_002796873.1">
    <property type="nucleotide sequence ID" value="XM_002796827.2"/>
</dbReference>
<feature type="transmembrane region" description="Helical" evidence="8">
    <location>
        <begin position="166"/>
        <end position="187"/>
    </location>
</feature>
<comment type="subcellular location">
    <subcellularLocation>
        <location evidence="1">Endoplasmic reticulum membrane</location>
        <topology evidence="1">Multi-pass membrane protein</topology>
    </subcellularLocation>
</comment>
<feature type="transmembrane region" description="Helical" evidence="8">
    <location>
        <begin position="207"/>
        <end position="227"/>
    </location>
</feature>
<dbReference type="eggNOG" id="KOG4363">
    <property type="taxonomic scope" value="Eukaryota"/>
</dbReference>
<gene>
    <name evidence="9" type="ORF">PAAG_00732</name>
</gene>
<dbReference type="AlphaFoldDB" id="C1GQD7"/>
<protein>
    <submittedName>
        <fullName evidence="9">INSIG domain-containing protein</fullName>
    </submittedName>
</protein>
<keyword evidence="4" id="KW-0256">Endoplasmic reticulum</keyword>
<dbReference type="OrthoDB" id="205546at2759"/>
<dbReference type="Pfam" id="PF07281">
    <property type="entry name" value="INSIG"/>
    <property type="match status" value="1"/>
</dbReference>
<evidence type="ECO:0000256" key="1">
    <source>
        <dbReference type="ARBA" id="ARBA00004477"/>
    </source>
</evidence>
<feature type="compositionally biased region" description="Low complexity" evidence="7">
    <location>
        <begin position="107"/>
        <end position="124"/>
    </location>
</feature>
<evidence type="ECO:0000256" key="2">
    <source>
        <dbReference type="ARBA" id="ARBA00007475"/>
    </source>
</evidence>
<evidence type="ECO:0000256" key="8">
    <source>
        <dbReference type="SAM" id="Phobius"/>
    </source>
</evidence>
<organism evidence="9 10">
    <name type="scientific">Paracoccidioides lutzii (strain ATCC MYA-826 / Pb01)</name>
    <name type="common">Paracoccidioides brasiliensis</name>
    <dbReference type="NCBI Taxonomy" id="502779"/>
    <lineage>
        <taxon>Eukaryota</taxon>
        <taxon>Fungi</taxon>
        <taxon>Dikarya</taxon>
        <taxon>Ascomycota</taxon>
        <taxon>Pezizomycotina</taxon>
        <taxon>Eurotiomycetes</taxon>
        <taxon>Eurotiomycetidae</taxon>
        <taxon>Onygenales</taxon>
        <taxon>Ajellomycetaceae</taxon>
        <taxon>Paracoccidioides</taxon>
    </lineage>
</organism>
<keyword evidence="10" id="KW-1185">Reference proteome</keyword>
<dbReference type="EMBL" id="KN293993">
    <property type="protein sequence ID" value="EEH37811.1"/>
    <property type="molecule type" value="Genomic_DNA"/>
</dbReference>
<feature type="compositionally biased region" description="Polar residues" evidence="7">
    <location>
        <begin position="93"/>
        <end position="106"/>
    </location>
</feature>
<dbReference type="InterPro" id="IPR025929">
    <property type="entry name" value="INSIG_fam"/>
</dbReference>
<evidence type="ECO:0000256" key="6">
    <source>
        <dbReference type="ARBA" id="ARBA00023136"/>
    </source>
</evidence>